<evidence type="ECO:0000313" key="1">
    <source>
        <dbReference type="EMBL" id="UYV68758.1"/>
    </source>
</evidence>
<sequence>MEKPLAQLAVVRGTKVGPVQSQDLGHVSPEVGDVHDQVISKLGQLVVSSQELLQSYVRQRSQQTPNLPPDALVSFEDHVQTQGTLLLQLLLEAGILSPVSLFLESEDEGFSSRLTFSAQSSISYFVGIRIRTGQFLKASGIWRMFEVSLNLQNSSLEYWMMLELEALILS</sequence>
<protein>
    <submittedName>
        <fullName evidence="1">Uncharacterized protein</fullName>
    </submittedName>
</protein>
<organism evidence="1 2">
    <name type="scientific">Cordylochernes scorpioides</name>
    <dbReference type="NCBI Taxonomy" id="51811"/>
    <lineage>
        <taxon>Eukaryota</taxon>
        <taxon>Metazoa</taxon>
        <taxon>Ecdysozoa</taxon>
        <taxon>Arthropoda</taxon>
        <taxon>Chelicerata</taxon>
        <taxon>Arachnida</taxon>
        <taxon>Pseudoscorpiones</taxon>
        <taxon>Cheliferoidea</taxon>
        <taxon>Chernetidae</taxon>
        <taxon>Cordylochernes</taxon>
    </lineage>
</organism>
<gene>
    <name evidence="1" type="ORF">LAZ67_6000707</name>
</gene>
<name>A0ABY6KLZ4_9ARAC</name>
<dbReference type="EMBL" id="CP092868">
    <property type="protein sequence ID" value="UYV68758.1"/>
    <property type="molecule type" value="Genomic_DNA"/>
</dbReference>
<dbReference type="Proteomes" id="UP001235939">
    <property type="component" value="Chromosome 06"/>
</dbReference>
<keyword evidence="2" id="KW-1185">Reference proteome</keyword>
<proteinExistence type="predicted"/>
<evidence type="ECO:0000313" key="2">
    <source>
        <dbReference type="Proteomes" id="UP001235939"/>
    </source>
</evidence>
<reference evidence="1 2" key="1">
    <citation type="submission" date="2022-01" db="EMBL/GenBank/DDBJ databases">
        <title>A chromosomal length assembly of Cordylochernes scorpioides.</title>
        <authorList>
            <person name="Zeh D."/>
            <person name="Zeh J."/>
        </authorList>
    </citation>
    <scope>NUCLEOTIDE SEQUENCE [LARGE SCALE GENOMIC DNA]</scope>
    <source>
        <strain evidence="1">IN4F17</strain>
        <tissue evidence="1">Whole Body</tissue>
    </source>
</reference>
<accession>A0ABY6KLZ4</accession>